<evidence type="ECO:0008006" key="5">
    <source>
        <dbReference type="Google" id="ProtNLM"/>
    </source>
</evidence>
<comment type="caution">
    <text evidence="3">The sequence shown here is derived from an EMBL/GenBank/DDBJ whole genome shotgun (WGS) entry which is preliminary data.</text>
</comment>
<dbReference type="EMBL" id="RDRB01000002">
    <property type="protein sequence ID" value="ROU03623.1"/>
    <property type="molecule type" value="Genomic_DNA"/>
</dbReference>
<accession>A0A3N2R878</accession>
<dbReference type="Proteomes" id="UP000268016">
    <property type="component" value="Unassembled WGS sequence"/>
</dbReference>
<evidence type="ECO:0000313" key="4">
    <source>
        <dbReference type="Proteomes" id="UP000268016"/>
    </source>
</evidence>
<dbReference type="RefSeq" id="WP_123641158.1">
    <property type="nucleotide sequence ID" value="NZ_ML119082.1"/>
</dbReference>
<dbReference type="AlphaFoldDB" id="A0A3N2R878"/>
<sequence length="264" mass="28505">MDDRMMRAGLCLVLLVSGAPAVAAVERPESGPAPALVPVQDNRVTETLDLPTWRLQQARRRMLAGETISFDDMRELADLGDGLASWRYANRLMALDDPGLVSAAALYYATAAYTGRDYAVRPLVRILEDRETEISEARLGHLENALRSWALRGNRVAQTALIDFYATGHPFGFHPEKARQLRLDLAEAGETGAALDFAVRAMSGRGEAEAETVVSMLEAVAASDDLGNRTTAENLLRMIESNPKVLASGGAGPGLAEETGEDRP</sequence>
<keyword evidence="4" id="KW-1185">Reference proteome</keyword>
<evidence type="ECO:0000313" key="3">
    <source>
        <dbReference type="EMBL" id="ROU03623.1"/>
    </source>
</evidence>
<organism evidence="3 4">
    <name type="scientific">Histidinibacterium lentulum</name>
    <dbReference type="NCBI Taxonomy" id="2480588"/>
    <lineage>
        <taxon>Bacteria</taxon>
        <taxon>Pseudomonadati</taxon>
        <taxon>Pseudomonadota</taxon>
        <taxon>Alphaproteobacteria</taxon>
        <taxon>Rhodobacterales</taxon>
        <taxon>Paracoccaceae</taxon>
        <taxon>Histidinibacterium</taxon>
    </lineage>
</organism>
<protein>
    <recommendedName>
        <fullName evidence="5">Sel1 repeat family protein</fullName>
    </recommendedName>
</protein>
<reference evidence="3 4" key="1">
    <citation type="submission" date="2018-10" db="EMBL/GenBank/DDBJ databases">
        <title>Histidinibacterium lentulum gen. nov., sp. nov., a marine bacterium from the culture broth of Picochlorum sp. 122.</title>
        <authorList>
            <person name="Wang G."/>
        </authorList>
    </citation>
    <scope>NUCLEOTIDE SEQUENCE [LARGE SCALE GENOMIC DNA]</scope>
    <source>
        <strain evidence="3 4">B17</strain>
    </source>
</reference>
<evidence type="ECO:0000256" key="1">
    <source>
        <dbReference type="SAM" id="MobiDB-lite"/>
    </source>
</evidence>
<proteinExistence type="predicted"/>
<feature type="chain" id="PRO_5018022925" description="Sel1 repeat family protein" evidence="2">
    <location>
        <begin position="24"/>
        <end position="264"/>
    </location>
</feature>
<keyword evidence="2" id="KW-0732">Signal</keyword>
<feature type="signal peptide" evidence="2">
    <location>
        <begin position="1"/>
        <end position="23"/>
    </location>
</feature>
<feature type="region of interest" description="Disordered" evidence="1">
    <location>
        <begin position="243"/>
        <end position="264"/>
    </location>
</feature>
<name>A0A3N2R878_9RHOB</name>
<evidence type="ECO:0000256" key="2">
    <source>
        <dbReference type="SAM" id="SignalP"/>
    </source>
</evidence>
<dbReference type="OrthoDB" id="7869376at2"/>
<gene>
    <name evidence="3" type="ORF">EAT49_04825</name>
</gene>